<keyword evidence="1" id="KW-0472">Membrane</keyword>
<reference evidence="2 3" key="1">
    <citation type="submission" date="2015-07" db="EMBL/GenBank/DDBJ databases">
        <title>Whole genome sequence of Herpetosiphon geysericola DSM 7119.</title>
        <authorList>
            <person name="Hemp J."/>
            <person name="Ward L.M."/>
            <person name="Pace L.A."/>
            <person name="Fischer W.W."/>
        </authorList>
    </citation>
    <scope>NUCLEOTIDE SEQUENCE [LARGE SCALE GENOMIC DNA]</scope>
    <source>
        <strain evidence="2 3">DSM 7119</strain>
    </source>
</reference>
<dbReference type="Proteomes" id="UP000050277">
    <property type="component" value="Unassembled WGS sequence"/>
</dbReference>
<accession>A0A0P6Y3F6</accession>
<dbReference type="RefSeq" id="WP_054533821.1">
    <property type="nucleotide sequence ID" value="NZ_LGKP01000012.1"/>
</dbReference>
<keyword evidence="1" id="KW-1133">Transmembrane helix</keyword>
<gene>
    <name evidence="2" type="ORF">SE18_07545</name>
</gene>
<proteinExistence type="predicted"/>
<dbReference type="EMBL" id="LGKP01000012">
    <property type="protein sequence ID" value="KPL90446.1"/>
    <property type="molecule type" value="Genomic_DNA"/>
</dbReference>
<name>A0A0P6Y3F6_9CHLR</name>
<comment type="caution">
    <text evidence="2">The sequence shown here is derived from an EMBL/GenBank/DDBJ whole genome shotgun (WGS) entry which is preliminary data.</text>
</comment>
<protein>
    <submittedName>
        <fullName evidence="2">Uncharacterized protein</fullName>
    </submittedName>
</protein>
<feature type="transmembrane region" description="Helical" evidence="1">
    <location>
        <begin position="33"/>
        <end position="58"/>
    </location>
</feature>
<evidence type="ECO:0000256" key="1">
    <source>
        <dbReference type="SAM" id="Phobius"/>
    </source>
</evidence>
<evidence type="ECO:0000313" key="3">
    <source>
        <dbReference type="Proteomes" id="UP000050277"/>
    </source>
</evidence>
<organism evidence="2 3">
    <name type="scientific">Herpetosiphon geysericola</name>
    <dbReference type="NCBI Taxonomy" id="70996"/>
    <lineage>
        <taxon>Bacteria</taxon>
        <taxon>Bacillati</taxon>
        <taxon>Chloroflexota</taxon>
        <taxon>Chloroflexia</taxon>
        <taxon>Herpetosiphonales</taxon>
        <taxon>Herpetosiphonaceae</taxon>
        <taxon>Herpetosiphon</taxon>
    </lineage>
</organism>
<evidence type="ECO:0000313" key="2">
    <source>
        <dbReference type="EMBL" id="KPL90446.1"/>
    </source>
</evidence>
<dbReference type="STRING" id="70996.SE18_07545"/>
<sequence length="61" mass="6590">MACLVGLFLLLALVSLLVLVALPNGQRFQTLQWSVRGCFVVLAMLLGLSCIVSSMIVLRAQ</sequence>
<keyword evidence="1" id="KW-0812">Transmembrane</keyword>
<dbReference type="AlphaFoldDB" id="A0A0P6Y3F6"/>
<keyword evidence="3" id="KW-1185">Reference proteome</keyword>